<name>A0A6N8F3M7_PAEMA</name>
<accession>A0A6N8F3M7</accession>
<feature type="domain" description="Transposase zinc-ribbon" evidence="1">
    <location>
        <begin position="18"/>
        <end position="64"/>
    </location>
</feature>
<dbReference type="Proteomes" id="UP000442469">
    <property type="component" value="Unassembled WGS sequence"/>
</dbReference>
<comment type="caution">
    <text evidence="2">The sequence shown here is derived from an EMBL/GenBank/DDBJ whole genome shotgun (WGS) entry which is preliminary data.</text>
</comment>
<reference evidence="2 3" key="1">
    <citation type="submission" date="2019-11" db="EMBL/GenBank/DDBJ databases">
        <title>Draft genome sequences of five Paenibacillus species of dairy origin.</title>
        <authorList>
            <person name="Olajide A.M."/>
            <person name="Chen S."/>
            <person name="Lapointe G."/>
        </authorList>
    </citation>
    <scope>NUCLEOTIDE SEQUENCE [LARGE SCALE GENOMIC DNA]</scope>
    <source>
        <strain evidence="2 3">3CT49</strain>
    </source>
</reference>
<evidence type="ECO:0000259" key="1">
    <source>
        <dbReference type="Pfam" id="PF12760"/>
    </source>
</evidence>
<organism evidence="2 3">
    <name type="scientific">Paenibacillus macerans</name>
    <name type="common">Bacillus macerans</name>
    <dbReference type="NCBI Taxonomy" id="44252"/>
    <lineage>
        <taxon>Bacteria</taxon>
        <taxon>Bacillati</taxon>
        <taxon>Bacillota</taxon>
        <taxon>Bacilli</taxon>
        <taxon>Bacillales</taxon>
        <taxon>Paenibacillaceae</taxon>
        <taxon>Paenibacillus</taxon>
    </lineage>
</organism>
<dbReference type="InterPro" id="IPR024442">
    <property type="entry name" value="Transposase_Zn_ribbon"/>
</dbReference>
<dbReference type="EMBL" id="WNZZ01000047">
    <property type="protein sequence ID" value="MUG26539.1"/>
    <property type="molecule type" value="Genomic_DNA"/>
</dbReference>
<dbReference type="AlphaFoldDB" id="A0A6N8F3M7"/>
<sequence length="246" mass="27693">MEINTGTEHQPFSSRFNSEQDCMEALIAMKWPNGFVCPRCAHTRCSRLTSRHIPLFECGKCKHQTSPLVGTIFEGTHLPLVKWFHALELFLLPDGISALRLSKVIRVTYKTAWSMLHKIRHSVGEFDARELLSGDVKVNSDQYGRNPSQCQLSHPYASAVVAGCTVKDSGEPEQVKIRLVPNKRGGEKRANRHDLTAFISGHVDLRTSAVQLFPQAFRLYAPLRKVVREAWESLKSTYGALGLKHL</sequence>
<dbReference type="Pfam" id="PF12760">
    <property type="entry name" value="Zn_ribbon_IS1595"/>
    <property type="match status" value="1"/>
</dbReference>
<proteinExistence type="predicted"/>
<gene>
    <name evidence="2" type="ORF">GNQ08_29870</name>
</gene>
<dbReference type="RefSeq" id="WP_155621513.1">
    <property type="nucleotide sequence ID" value="NZ_WNZZ01000047.1"/>
</dbReference>
<protein>
    <recommendedName>
        <fullName evidence="1">Transposase zinc-ribbon domain-containing protein</fullName>
    </recommendedName>
</protein>
<evidence type="ECO:0000313" key="2">
    <source>
        <dbReference type="EMBL" id="MUG26539.1"/>
    </source>
</evidence>
<evidence type="ECO:0000313" key="3">
    <source>
        <dbReference type="Proteomes" id="UP000442469"/>
    </source>
</evidence>
<feature type="non-terminal residue" evidence="2">
    <location>
        <position position="246"/>
    </location>
</feature>